<proteinExistence type="predicted"/>
<dbReference type="NCBIfam" id="NF033672">
    <property type="entry name" value="mbn_chaper_assoc"/>
    <property type="match status" value="1"/>
</dbReference>
<organism evidence="1 2">
    <name type="scientific">Methyloradius palustris</name>
    <dbReference type="NCBI Taxonomy" id="2778876"/>
    <lineage>
        <taxon>Bacteria</taxon>
        <taxon>Pseudomonadati</taxon>
        <taxon>Pseudomonadota</taxon>
        <taxon>Betaproteobacteria</taxon>
        <taxon>Nitrosomonadales</taxon>
        <taxon>Methylophilaceae</taxon>
        <taxon>Methyloradius</taxon>
    </lineage>
</organism>
<dbReference type="KEGG" id="mpau:ZMTM_07570"/>
<dbReference type="EMBL" id="AP024110">
    <property type="protein sequence ID" value="BCM24498.1"/>
    <property type="molecule type" value="Genomic_DNA"/>
</dbReference>
<accession>A0A8D5GBK5</accession>
<gene>
    <name evidence="1" type="ORF">ZMTM_07570</name>
</gene>
<protein>
    <recommendedName>
        <fullName evidence="3">Copper uptake system-associated protein</fullName>
    </recommendedName>
</protein>
<reference evidence="1" key="1">
    <citation type="journal article" date="2021" name="Arch. Microbiol.">
        <title>Methyloradius palustris gen. nov., sp. nov., a methanol-oxidizing bacterium isolated from snow.</title>
        <authorList>
            <person name="Miyadera T."/>
            <person name="Kojima H."/>
            <person name="Fukui M."/>
        </authorList>
    </citation>
    <scope>NUCLEOTIDE SEQUENCE</scope>
    <source>
        <strain evidence="1">Zm11</strain>
    </source>
</reference>
<keyword evidence="2" id="KW-1185">Reference proteome</keyword>
<name>A0A8D5GBK5_9PROT</name>
<evidence type="ECO:0008006" key="3">
    <source>
        <dbReference type="Google" id="ProtNLM"/>
    </source>
</evidence>
<sequence length="133" mass="14290">MGFLLSATSNASDSSEQLAIKNLISSTFDKPELKVITSPVVVVDHYAIADWVQGEKGGRALLHETNGKWSIMACGGDGFKDVKTLINAGIKQSIAQQLISQLNQAELPLSPIAVKRFSLYGAEDEAEASHHSH</sequence>
<evidence type="ECO:0000313" key="2">
    <source>
        <dbReference type="Proteomes" id="UP000826722"/>
    </source>
</evidence>
<dbReference type="AlphaFoldDB" id="A0A8D5GBK5"/>
<evidence type="ECO:0000313" key="1">
    <source>
        <dbReference type="EMBL" id="BCM24498.1"/>
    </source>
</evidence>
<dbReference type="Proteomes" id="UP000826722">
    <property type="component" value="Chromosome"/>
</dbReference>